<dbReference type="InterPro" id="IPR036527">
    <property type="entry name" value="SCP2_sterol-bd_dom_sf"/>
</dbReference>
<dbReference type="SUPFAM" id="SSF55718">
    <property type="entry name" value="SCP-like"/>
    <property type="match status" value="1"/>
</dbReference>
<organism evidence="2 3">
    <name type="scientific">Roseovarius halotolerans</name>
    <dbReference type="NCBI Taxonomy" id="505353"/>
    <lineage>
        <taxon>Bacteria</taxon>
        <taxon>Pseudomonadati</taxon>
        <taxon>Pseudomonadota</taxon>
        <taxon>Alphaproteobacteria</taxon>
        <taxon>Rhodobacterales</taxon>
        <taxon>Roseobacteraceae</taxon>
        <taxon>Roseovarius</taxon>
    </lineage>
</organism>
<accession>A0A1X6Z1T9</accession>
<dbReference type="Proteomes" id="UP000193207">
    <property type="component" value="Unassembled WGS sequence"/>
</dbReference>
<dbReference type="AlphaFoldDB" id="A0A1X6Z1T9"/>
<dbReference type="PANTHER" id="PTHR10094:SF25">
    <property type="entry name" value="SCP2 STEROL-BINDING DOMAIN-CONTAINING PROTEIN 1"/>
    <property type="match status" value="1"/>
</dbReference>
<dbReference type="EMBL" id="FWFU01000002">
    <property type="protein sequence ID" value="SLN37487.1"/>
    <property type="molecule type" value="Genomic_DNA"/>
</dbReference>
<sequence length="100" mass="10353">MSALIESYITELTPKARGAIRGSAKLVITGEGAVMLDESGARAASEAGDEAADVVLIASDEVFRNILSGEQNPVMAFMSGKLKVEGNAQRALKVSSILTG</sequence>
<evidence type="ECO:0000313" key="3">
    <source>
        <dbReference type="Proteomes" id="UP000193207"/>
    </source>
</evidence>
<dbReference type="RefSeq" id="WP_085817832.1">
    <property type="nucleotide sequence ID" value="NZ_FWFU01000002.1"/>
</dbReference>
<protein>
    <submittedName>
        <fullName evidence="2">SCP-2 sterol transfer family protein</fullName>
    </submittedName>
</protein>
<dbReference type="PANTHER" id="PTHR10094">
    <property type="entry name" value="STEROL CARRIER PROTEIN 2 SCP-2 FAMILY PROTEIN"/>
    <property type="match status" value="1"/>
</dbReference>
<name>A0A1X6Z1T9_9RHOB</name>
<dbReference type="Gene3D" id="3.30.1050.10">
    <property type="entry name" value="SCP2 sterol-binding domain"/>
    <property type="match status" value="1"/>
</dbReference>
<gene>
    <name evidence="2" type="ORF">ROH8110_01943</name>
</gene>
<feature type="domain" description="SCP2" evidence="1">
    <location>
        <begin position="19"/>
        <end position="98"/>
    </location>
</feature>
<dbReference type="Pfam" id="PF02036">
    <property type="entry name" value="SCP2"/>
    <property type="match status" value="1"/>
</dbReference>
<keyword evidence="3" id="KW-1185">Reference proteome</keyword>
<evidence type="ECO:0000313" key="2">
    <source>
        <dbReference type="EMBL" id="SLN37487.1"/>
    </source>
</evidence>
<reference evidence="2 3" key="1">
    <citation type="submission" date="2017-03" db="EMBL/GenBank/DDBJ databases">
        <authorList>
            <person name="Afonso C.L."/>
            <person name="Miller P.J."/>
            <person name="Scott M.A."/>
            <person name="Spackman E."/>
            <person name="Goraichik I."/>
            <person name="Dimitrov K.M."/>
            <person name="Suarez D.L."/>
            <person name="Swayne D.E."/>
        </authorList>
    </citation>
    <scope>NUCLEOTIDE SEQUENCE [LARGE SCALE GENOMIC DNA]</scope>
    <source>
        <strain evidence="2 3">CECT 8110</strain>
    </source>
</reference>
<dbReference type="GO" id="GO:0005829">
    <property type="term" value="C:cytosol"/>
    <property type="evidence" value="ECO:0007669"/>
    <property type="project" value="TreeGrafter"/>
</dbReference>
<evidence type="ECO:0000259" key="1">
    <source>
        <dbReference type="Pfam" id="PF02036"/>
    </source>
</evidence>
<proteinExistence type="predicted"/>
<dbReference type="InterPro" id="IPR003033">
    <property type="entry name" value="SCP2_sterol-bd_dom"/>
</dbReference>
<dbReference type="OrthoDB" id="9809312at2"/>